<dbReference type="RefSeq" id="WP_187554806.1">
    <property type="nucleotide sequence ID" value="NZ_CP060716.1"/>
</dbReference>
<name>A0A7G9S3B0_9MICO</name>
<dbReference type="PANTHER" id="PTHR23501">
    <property type="entry name" value="MAJOR FACILITATOR SUPERFAMILY"/>
    <property type="match status" value="1"/>
</dbReference>
<reference evidence="10 11" key="1">
    <citation type="submission" date="2020-08" db="EMBL/GenBank/DDBJ databases">
        <title>Genome sequence of Leucobacter denitrificans KACC 14055T.</title>
        <authorList>
            <person name="Hyun D.-W."/>
            <person name="Bae J.-W."/>
        </authorList>
    </citation>
    <scope>NUCLEOTIDE SEQUENCE [LARGE SCALE GENOMIC DNA]</scope>
    <source>
        <strain evidence="10 11">KACC 14055</strain>
    </source>
</reference>
<dbReference type="PROSITE" id="PS50850">
    <property type="entry name" value="MFS"/>
    <property type="match status" value="1"/>
</dbReference>
<feature type="transmembrane region" description="Helical" evidence="8">
    <location>
        <begin position="347"/>
        <end position="365"/>
    </location>
</feature>
<feature type="transmembrane region" description="Helical" evidence="8">
    <location>
        <begin position="115"/>
        <end position="138"/>
    </location>
</feature>
<dbReference type="Gene3D" id="1.20.1720.10">
    <property type="entry name" value="Multidrug resistance protein D"/>
    <property type="match status" value="1"/>
</dbReference>
<feature type="domain" description="Major facilitator superfamily (MFS) profile" evidence="9">
    <location>
        <begin position="26"/>
        <end position="510"/>
    </location>
</feature>
<evidence type="ECO:0000256" key="4">
    <source>
        <dbReference type="ARBA" id="ARBA00022475"/>
    </source>
</evidence>
<keyword evidence="6 8" id="KW-1133">Transmembrane helix</keyword>
<dbReference type="SUPFAM" id="SSF103473">
    <property type="entry name" value="MFS general substrate transporter"/>
    <property type="match status" value="1"/>
</dbReference>
<dbReference type="PROSITE" id="PS00217">
    <property type="entry name" value="SUGAR_TRANSPORT_2"/>
    <property type="match status" value="1"/>
</dbReference>
<feature type="transmembrane region" description="Helical" evidence="8">
    <location>
        <begin position="282"/>
        <end position="301"/>
    </location>
</feature>
<dbReference type="Proteomes" id="UP000515934">
    <property type="component" value="Chromosome"/>
</dbReference>
<feature type="transmembrane region" description="Helical" evidence="8">
    <location>
        <begin position="150"/>
        <end position="168"/>
    </location>
</feature>
<feature type="transmembrane region" description="Helical" evidence="8">
    <location>
        <begin position="408"/>
        <end position="432"/>
    </location>
</feature>
<organism evidence="10 11">
    <name type="scientific">Leucobacter denitrificans</name>
    <dbReference type="NCBI Taxonomy" id="683042"/>
    <lineage>
        <taxon>Bacteria</taxon>
        <taxon>Bacillati</taxon>
        <taxon>Actinomycetota</taxon>
        <taxon>Actinomycetes</taxon>
        <taxon>Micrococcales</taxon>
        <taxon>Microbacteriaceae</taxon>
        <taxon>Leucobacter</taxon>
    </lineage>
</organism>
<feature type="transmembrane region" description="Helical" evidence="8">
    <location>
        <begin position="61"/>
        <end position="80"/>
    </location>
</feature>
<evidence type="ECO:0000259" key="9">
    <source>
        <dbReference type="PROSITE" id="PS50850"/>
    </source>
</evidence>
<dbReference type="InterPro" id="IPR036259">
    <property type="entry name" value="MFS_trans_sf"/>
</dbReference>
<keyword evidence="4" id="KW-1003">Cell membrane</keyword>
<feature type="transmembrane region" description="Helical" evidence="8">
    <location>
        <begin position="313"/>
        <end position="335"/>
    </location>
</feature>
<feature type="transmembrane region" description="Helical" evidence="8">
    <location>
        <begin position="371"/>
        <end position="396"/>
    </location>
</feature>
<evidence type="ECO:0000256" key="7">
    <source>
        <dbReference type="ARBA" id="ARBA00023136"/>
    </source>
</evidence>
<feature type="transmembrane region" description="Helical" evidence="8">
    <location>
        <begin position="180"/>
        <end position="200"/>
    </location>
</feature>
<dbReference type="AlphaFoldDB" id="A0A7G9S3B0"/>
<evidence type="ECO:0000256" key="1">
    <source>
        <dbReference type="ARBA" id="ARBA00004651"/>
    </source>
</evidence>
<dbReference type="Pfam" id="PF07690">
    <property type="entry name" value="MFS_1"/>
    <property type="match status" value="1"/>
</dbReference>
<evidence type="ECO:0000256" key="5">
    <source>
        <dbReference type="ARBA" id="ARBA00022692"/>
    </source>
</evidence>
<accession>A0A7G9S3B0</accession>
<gene>
    <name evidence="10" type="ORF">H9L06_08655</name>
</gene>
<protein>
    <submittedName>
        <fullName evidence="10">DHA2 family efflux MFS transporter permease subunit</fullName>
    </submittedName>
</protein>
<evidence type="ECO:0000256" key="8">
    <source>
        <dbReference type="SAM" id="Phobius"/>
    </source>
</evidence>
<dbReference type="FunFam" id="1.20.1720.10:FF:000004">
    <property type="entry name" value="EmrB/QacA family drug resistance transporter"/>
    <property type="match status" value="1"/>
</dbReference>
<dbReference type="KEGG" id="ldn:H9L06_08655"/>
<feature type="transmembrane region" description="Helical" evidence="8">
    <location>
        <begin position="212"/>
        <end position="233"/>
    </location>
</feature>
<evidence type="ECO:0000256" key="3">
    <source>
        <dbReference type="ARBA" id="ARBA00022448"/>
    </source>
</evidence>
<dbReference type="InterPro" id="IPR011701">
    <property type="entry name" value="MFS"/>
</dbReference>
<dbReference type="EMBL" id="CP060716">
    <property type="protein sequence ID" value="QNN62335.1"/>
    <property type="molecule type" value="Genomic_DNA"/>
</dbReference>
<evidence type="ECO:0000256" key="6">
    <source>
        <dbReference type="ARBA" id="ARBA00022989"/>
    </source>
</evidence>
<keyword evidence="5 8" id="KW-0812">Transmembrane</keyword>
<dbReference type="InterPro" id="IPR005829">
    <property type="entry name" value="Sugar_transporter_CS"/>
</dbReference>
<keyword evidence="3" id="KW-0813">Transport</keyword>
<dbReference type="PRINTS" id="PR01036">
    <property type="entry name" value="TCRTETB"/>
</dbReference>
<evidence type="ECO:0000313" key="11">
    <source>
        <dbReference type="Proteomes" id="UP000515934"/>
    </source>
</evidence>
<keyword evidence="7 8" id="KW-0472">Membrane</keyword>
<dbReference type="NCBIfam" id="TIGR00711">
    <property type="entry name" value="efflux_EmrB"/>
    <property type="match status" value="1"/>
</dbReference>
<dbReference type="InterPro" id="IPR004638">
    <property type="entry name" value="EmrB-like"/>
</dbReference>
<feature type="transmembrane region" description="Helical" evidence="8">
    <location>
        <begin position="92"/>
        <end position="109"/>
    </location>
</feature>
<evidence type="ECO:0000313" key="10">
    <source>
        <dbReference type="EMBL" id="QNN62335.1"/>
    </source>
</evidence>
<feature type="transmembrane region" description="Helical" evidence="8">
    <location>
        <begin position="21"/>
        <end position="41"/>
    </location>
</feature>
<evidence type="ECO:0000256" key="2">
    <source>
        <dbReference type="ARBA" id="ARBA00007520"/>
    </source>
</evidence>
<sequence>MSRSSLTTPSAPASGAPLVGRALNLALAGLFLANFVSMLAMNVVGTSMPIIIADIGGTQTAFTWVVTATMLASAIATPIWGKLADLTSKKMLLQVAIVIFILASAAAGFAQDPSWLITCRVFQGIGVGGLGALAQIILAEIVSPLERGKYMGILGAIMAVATVGGPLLGGLLTDTVGWRWNFYVAAPIALVAIIMLQRTLRLPTLKRKIKIDYWGTALISLGFSSILIWVTLAGTNFEWLSWQSFLMAGGGVVALVIAVFVELKVEEPLIPMTLFKNRTFTMSSIASVTVGLAMMATMVYIGQYMQLARGRSVIEASLLSLPMMAGVLVSSTVVGQIITRTGKWKRYMVSGAISLFVGIFMLGWMRYDTSYWYIGVGLAILGVGVGLTMQNLVLVVQNTVEPTEMGTSSAAVTFFRTVGGTAGISVMGALLATQVMEYMNEALAKLSPKELKGAEALAGGQIPKIADLSAPLRDAVESAYGHAIGNIFLYVSPAALIALIAIIFIPNIPLSTKSNAERLHELRKAAESDDVAGIGAGTDLDAELDELTAAEAPEQRVLVDFTGPIVLPNRSPGTPTDR</sequence>
<comment type="subcellular location">
    <subcellularLocation>
        <location evidence="1">Cell membrane</location>
        <topology evidence="1">Multi-pass membrane protein</topology>
    </subcellularLocation>
</comment>
<dbReference type="Gene3D" id="1.20.1250.20">
    <property type="entry name" value="MFS general substrate transporter like domains"/>
    <property type="match status" value="1"/>
</dbReference>
<proteinExistence type="inferred from homology"/>
<feature type="transmembrane region" description="Helical" evidence="8">
    <location>
        <begin position="239"/>
        <end position="261"/>
    </location>
</feature>
<keyword evidence="11" id="KW-1185">Reference proteome</keyword>
<dbReference type="InterPro" id="IPR020846">
    <property type="entry name" value="MFS_dom"/>
</dbReference>
<dbReference type="PANTHER" id="PTHR23501:SF197">
    <property type="entry name" value="COMD"/>
    <property type="match status" value="1"/>
</dbReference>
<comment type="similarity">
    <text evidence="2">Belongs to the major facilitator superfamily. TCR/Tet family.</text>
</comment>
<feature type="transmembrane region" description="Helical" evidence="8">
    <location>
        <begin position="487"/>
        <end position="508"/>
    </location>
</feature>
<dbReference type="GO" id="GO:0005886">
    <property type="term" value="C:plasma membrane"/>
    <property type="evidence" value="ECO:0007669"/>
    <property type="project" value="UniProtKB-SubCell"/>
</dbReference>
<dbReference type="GO" id="GO:0022857">
    <property type="term" value="F:transmembrane transporter activity"/>
    <property type="evidence" value="ECO:0007669"/>
    <property type="project" value="InterPro"/>
</dbReference>